<evidence type="ECO:0000256" key="4">
    <source>
        <dbReference type="ARBA" id="ARBA00022989"/>
    </source>
</evidence>
<evidence type="ECO:0000256" key="1">
    <source>
        <dbReference type="ARBA" id="ARBA00004141"/>
    </source>
</evidence>
<sequence>MATFIADNLARIDGLVQGYAETVFLDFGGAVTTSIRLAGIVALAFLGANVIFQWTPIRATDFAKWGMRYVMVLAIATSWAQFEPIYDVVTNVPSSIGAALLDASGSTSLNEAMDNMVTGIFDFSDRAADESGFFSISFLSILLAVVGAMMACVAIVVAGIGKIGLAMAVSLAPIFIGCLMFKATSDLFSSWAKFTLGFAMIPLVLAGVMGVIIRIGADMIDVVETAGTLTDAAGFLIVAMAAIFLMGQVPTMVNGLAGTVVATASGLREASQMAAMTAMGAGGVAAAYRVGKPMVATTANAARAGAAAPAGQRMGTFGQELIAAHQARKLGQERLQQRSATLGRQTTMSSEFEAGQAATMQYVRESRARAARVAAATQPPTGSGSGPTPGAPKAPPPQATSSTAKP</sequence>
<feature type="compositionally biased region" description="Low complexity" evidence="6">
    <location>
        <begin position="371"/>
        <end position="388"/>
    </location>
</feature>
<evidence type="ECO:0000256" key="2">
    <source>
        <dbReference type="ARBA" id="ARBA00007802"/>
    </source>
</evidence>
<feature type="transmembrane region" description="Helical" evidence="7">
    <location>
        <begin position="133"/>
        <end position="158"/>
    </location>
</feature>
<dbReference type="GO" id="GO:0030255">
    <property type="term" value="P:protein secretion by the type IV secretion system"/>
    <property type="evidence" value="ECO:0007669"/>
    <property type="project" value="InterPro"/>
</dbReference>
<comment type="similarity">
    <text evidence="2">Belongs to the TrbL/VirB6 family.</text>
</comment>
<reference evidence="8 9" key="1">
    <citation type="submission" date="2017-08" db="EMBL/GenBank/DDBJ databases">
        <title>Infants hospitalized years apart are colonized by the same room-sourced microbial strains.</title>
        <authorList>
            <person name="Brooks B."/>
            <person name="Olm M.R."/>
            <person name="Firek B.A."/>
            <person name="Baker R."/>
            <person name="Thomas B.C."/>
            <person name="Morowitz M.J."/>
            <person name="Banfield J.F."/>
        </authorList>
    </citation>
    <scope>NUCLEOTIDE SEQUENCE [LARGE SCALE GENOMIC DNA]</scope>
    <source>
        <strain evidence="8">S2_005_002_R2_34</strain>
    </source>
</reference>
<dbReference type="GO" id="GO:0016020">
    <property type="term" value="C:membrane"/>
    <property type="evidence" value="ECO:0007669"/>
    <property type="project" value="UniProtKB-SubCell"/>
</dbReference>
<evidence type="ECO:0000256" key="3">
    <source>
        <dbReference type="ARBA" id="ARBA00022692"/>
    </source>
</evidence>
<dbReference type="AlphaFoldDB" id="A0A2W5MZ64"/>
<organism evidence="8 9">
    <name type="scientific">Rhodovulum sulfidophilum</name>
    <name type="common">Rhodobacter sulfidophilus</name>
    <dbReference type="NCBI Taxonomy" id="35806"/>
    <lineage>
        <taxon>Bacteria</taxon>
        <taxon>Pseudomonadati</taxon>
        <taxon>Pseudomonadota</taxon>
        <taxon>Alphaproteobacteria</taxon>
        <taxon>Rhodobacterales</taxon>
        <taxon>Paracoccaceae</taxon>
        <taxon>Rhodovulum</taxon>
    </lineage>
</organism>
<evidence type="ECO:0000313" key="9">
    <source>
        <dbReference type="Proteomes" id="UP000249185"/>
    </source>
</evidence>
<evidence type="ECO:0000256" key="6">
    <source>
        <dbReference type="SAM" id="MobiDB-lite"/>
    </source>
</evidence>
<comment type="caution">
    <text evidence="8">The sequence shown here is derived from an EMBL/GenBank/DDBJ whole genome shotgun (WGS) entry which is preliminary data.</text>
</comment>
<accession>A0A2W5MZ64</accession>
<comment type="subcellular location">
    <subcellularLocation>
        <location evidence="1">Membrane</location>
        <topology evidence="1">Multi-pass membrane protein</topology>
    </subcellularLocation>
</comment>
<keyword evidence="4 7" id="KW-1133">Transmembrane helix</keyword>
<proteinExistence type="inferred from homology"/>
<protein>
    <submittedName>
        <fullName evidence="8">Conjugal transfer protein</fullName>
    </submittedName>
</protein>
<evidence type="ECO:0000256" key="5">
    <source>
        <dbReference type="ARBA" id="ARBA00023136"/>
    </source>
</evidence>
<gene>
    <name evidence="8" type="ORF">DI556_21240</name>
</gene>
<feature type="transmembrane region" description="Helical" evidence="7">
    <location>
        <begin position="229"/>
        <end position="250"/>
    </location>
</feature>
<feature type="region of interest" description="Disordered" evidence="6">
    <location>
        <begin position="367"/>
        <end position="406"/>
    </location>
</feature>
<keyword evidence="5 7" id="KW-0472">Membrane</keyword>
<evidence type="ECO:0000256" key="7">
    <source>
        <dbReference type="SAM" id="Phobius"/>
    </source>
</evidence>
<feature type="transmembrane region" description="Helical" evidence="7">
    <location>
        <begin position="196"/>
        <end position="217"/>
    </location>
</feature>
<feature type="transmembrane region" description="Helical" evidence="7">
    <location>
        <begin position="165"/>
        <end position="184"/>
    </location>
</feature>
<keyword evidence="3 7" id="KW-0812">Transmembrane</keyword>
<feature type="transmembrane region" description="Helical" evidence="7">
    <location>
        <begin position="35"/>
        <end position="54"/>
    </location>
</feature>
<dbReference type="InterPro" id="IPR007688">
    <property type="entry name" value="Conjugal_tfr_TrbL/VirB6"/>
</dbReference>
<feature type="compositionally biased region" description="Pro residues" evidence="6">
    <location>
        <begin position="389"/>
        <end position="398"/>
    </location>
</feature>
<dbReference type="Proteomes" id="UP000249185">
    <property type="component" value="Unassembled WGS sequence"/>
</dbReference>
<dbReference type="Pfam" id="PF04610">
    <property type="entry name" value="TrbL"/>
    <property type="match status" value="1"/>
</dbReference>
<dbReference type="EMBL" id="QFPW01000031">
    <property type="protein sequence ID" value="PZQ46084.1"/>
    <property type="molecule type" value="Genomic_DNA"/>
</dbReference>
<evidence type="ECO:0000313" key="8">
    <source>
        <dbReference type="EMBL" id="PZQ46084.1"/>
    </source>
</evidence>
<name>A0A2W5MZ64_RHOSU</name>